<keyword evidence="10" id="KW-0408">Iron</keyword>
<dbReference type="GO" id="GO:0005506">
    <property type="term" value="F:iron ion binding"/>
    <property type="evidence" value="ECO:0007669"/>
    <property type="project" value="InterPro"/>
</dbReference>
<evidence type="ECO:0000313" key="14">
    <source>
        <dbReference type="EMBL" id="KAA6186877.1"/>
    </source>
</evidence>
<evidence type="ECO:0000256" key="6">
    <source>
        <dbReference type="ARBA" id="ARBA00022692"/>
    </source>
</evidence>
<dbReference type="InterPro" id="IPR011577">
    <property type="entry name" value="Cyt_b561_bac/Ni-Hgenase"/>
</dbReference>
<dbReference type="GO" id="GO:0020037">
    <property type="term" value="F:heme binding"/>
    <property type="evidence" value="ECO:0007669"/>
    <property type="project" value="TreeGrafter"/>
</dbReference>
<evidence type="ECO:0000256" key="9">
    <source>
        <dbReference type="ARBA" id="ARBA00022989"/>
    </source>
</evidence>
<dbReference type="GO" id="GO:0005886">
    <property type="term" value="C:plasma membrane"/>
    <property type="evidence" value="ECO:0007669"/>
    <property type="project" value="UniProtKB-SubCell"/>
</dbReference>
<dbReference type="Gene3D" id="1.20.950.20">
    <property type="entry name" value="Transmembrane di-heme cytochromes, Chain C"/>
    <property type="match status" value="1"/>
</dbReference>
<dbReference type="InterPro" id="IPR016174">
    <property type="entry name" value="Di-haem_cyt_TM"/>
</dbReference>
<dbReference type="PANTHER" id="PTHR30485">
    <property type="entry name" value="NI/FE-HYDROGENASE 1 B-TYPE CYTOCHROME SUBUNIT"/>
    <property type="match status" value="1"/>
</dbReference>
<evidence type="ECO:0000256" key="7">
    <source>
        <dbReference type="ARBA" id="ARBA00022723"/>
    </source>
</evidence>
<evidence type="ECO:0000256" key="5">
    <source>
        <dbReference type="ARBA" id="ARBA00022617"/>
    </source>
</evidence>
<keyword evidence="3" id="KW-0813">Transport</keyword>
<organism evidence="14 15">
    <name type="scientific">Thiohalocapsa marina</name>
    <dbReference type="NCBI Taxonomy" id="424902"/>
    <lineage>
        <taxon>Bacteria</taxon>
        <taxon>Pseudomonadati</taxon>
        <taxon>Pseudomonadota</taxon>
        <taxon>Gammaproteobacteria</taxon>
        <taxon>Chromatiales</taxon>
        <taxon>Chromatiaceae</taxon>
        <taxon>Thiohalocapsa</taxon>
    </lineage>
</organism>
<feature type="transmembrane region" description="Helical" evidence="12">
    <location>
        <begin position="151"/>
        <end position="184"/>
    </location>
</feature>
<keyword evidence="15" id="KW-1185">Reference proteome</keyword>
<dbReference type="InterPro" id="IPR051542">
    <property type="entry name" value="Hydrogenase_cytochrome"/>
</dbReference>
<accession>A0A5M8FPZ8</accession>
<keyword evidence="8" id="KW-0249">Electron transport</keyword>
<evidence type="ECO:0000259" key="13">
    <source>
        <dbReference type="Pfam" id="PF01292"/>
    </source>
</evidence>
<evidence type="ECO:0000256" key="3">
    <source>
        <dbReference type="ARBA" id="ARBA00022448"/>
    </source>
</evidence>
<dbReference type="GO" id="GO:0009055">
    <property type="term" value="F:electron transfer activity"/>
    <property type="evidence" value="ECO:0007669"/>
    <property type="project" value="InterPro"/>
</dbReference>
<dbReference type="Proteomes" id="UP000322981">
    <property type="component" value="Unassembled WGS sequence"/>
</dbReference>
<feature type="transmembrane region" description="Helical" evidence="12">
    <location>
        <begin position="121"/>
        <end position="144"/>
    </location>
</feature>
<dbReference type="OrthoDB" id="1117555at2"/>
<evidence type="ECO:0000256" key="11">
    <source>
        <dbReference type="ARBA" id="ARBA00023136"/>
    </source>
</evidence>
<evidence type="ECO:0000256" key="1">
    <source>
        <dbReference type="ARBA" id="ARBA00004651"/>
    </source>
</evidence>
<evidence type="ECO:0000256" key="10">
    <source>
        <dbReference type="ARBA" id="ARBA00023004"/>
    </source>
</evidence>
<keyword evidence="7" id="KW-0479">Metal-binding</keyword>
<proteinExistence type="inferred from homology"/>
<name>A0A5M8FPZ8_9GAMM</name>
<protein>
    <submittedName>
        <fullName evidence="14">Cytochrome B</fullName>
    </submittedName>
</protein>
<evidence type="ECO:0000313" key="15">
    <source>
        <dbReference type="Proteomes" id="UP000322981"/>
    </source>
</evidence>
<comment type="similarity">
    <text evidence="2">Belongs to the HupC/HyaC/HydC family.</text>
</comment>
<evidence type="ECO:0000256" key="4">
    <source>
        <dbReference type="ARBA" id="ARBA00022475"/>
    </source>
</evidence>
<keyword evidence="11 12" id="KW-0472">Membrane</keyword>
<feature type="domain" description="Cytochrome b561 bacterial/Ni-hydrogenase" evidence="13">
    <location>
        <begin position="8"/>
        <end position="199"/>
    </location>
</feature>
<dbReference type="SUPFAM" id="SSF81342">
    <property type="entry name" value="Transmembrane di-heme cytochromes"/>
    <property type="match status" value="1"/>
</dbReference>
<feature type="transmembrane region" description="Helical" evidence="12">
    <location>
        <begin position="20"/>
        <end position="43"/>
    </location>
</feature>
<comment type="caution">
    <text evidence="14">The sequence shown here is derived from an EMBL/GenBank/DDBJ whole genome shotgun (WGS) entry which is preliminary data.</text>
</comment>
<feature type="transmembrane region" description="Helical" evidence="12">
    <location>
        <begin position="50"/>
        <end position="70"/>
    </location>
</feature>
<dbReference type="EMBL" id="VWXX01000003">
    <property type="protein sequence ID" value="KAA6186877.1"/>
    <property type="molecule type" value="Genomic_DNA"/>
</dbReference>
<reference evidence="14 15" key="1">
    <citation type="submission" date="2019-09" db="EMBL/GenBank/DDBJ databases">
        <title>Whole-genome sequence of the purple sulfur bacterium Thiohalocapsa marina DSM 19078.</title>
        <authorList>
            <person name="Kyndt J.A."/>
            <person name="Meyer T.E."/>
        </authorList>
    </citation>
    <scope>NUCLEOTIDE SEQUENCE [LARGE SCALE GENOMIC DNA]</scope>
    <source>
        <strain evidence="14 15">DSM 19078</strain>
    </source>
</reference>
<evidence type="ECO:0000256" key="12">
    <source>
        <dbReference type="SAM" id="Phobius"/>
    </source>
</evidence>
<comment type="subcellular location">
    <subcellularLocation>
        <location evidence="1">Cell membrane</location>
        <topology evidence="1">Multi-pass membrane protein</topology>
    </subcellularLocation>
</comment>
<dbReference type="PANTHER" id="PTHR30485:SF1">
    <property type="entry name" value="CYTOCHROME YDHU-RELATED"/>
    <property type="match status" value="1"/>
</dbReference>
<dbReference type="GO" id="GO:0022904">
    <property type="term" value="P:respiratory electron transport chain"/>
    <property type="evidence" value="ECO:0007669"/>
    <property type="project" value="InterPro"/>
</dbReference>
<keyword evidence="5" id="KW-0349">Heme</keyword>
<keyword evidence="9 12" id="KW-1133">Transmembrane helix</keyword>
<dbReference type="RefSeq" id="WP_150090286.1">
    <property type="nucleotide sequence ID" value="NZ_JBFUOH010000065.1"/>
</dbReference>
<evidence type="ECO:0000256" key="2">
    <source>
        <dbReference type="ARBA" id="ARBA00008622"/>
    </source>
</evidence>
<dbReference type="PRINTS" id="PR00161">
    <property type="entry name" value="NIHGNASECYTB"/>
</dbReference>
<dbReference type="InterPro" id="IPR000516">
    <property type="entry name" value="Ni-dep_Hydgase_cyt-B"/>
</dbReference>
<dbReference type="AlphaFoldDB" id="A0A5M8FPZ8"/>
<gene>
    <name evidence="14" type="ORF">F2Q65_02975</name>
</gene>
<evidence type="ECO:0000256" key="8">
    <source>
        <dbReference type="ARBA" id="ARBA00022982"/>
    </source>
</evidence>
<sequence>MTQDLYLYPVWLRLWHWVNAALFLVLIATGVSMHYADAGWLLAFDQARPIHNAAGILLTLSWIGFVIGNWKGGNGRHYVPHWRSLPRELWQQGRYYVYGIFKNAPHPFHVSAERKLNALQLLSYLGVMYGLMPLLILSGWGFLLSPYLPEVLFGIGTIWIVAMLHLASSWLLAVFLLVHIYIITTGETVLTNLKAMLTGWHREASDSPGNDR</sequence>
<dbReference type="Pfam" id="PF01292">
    <property type="entry name" value="Ni_hydr_CYTB"/>
    <property type="match status" value="1"/>
</dbReference>
<keyword evidence="4" id="KW-1003">Cell membrane</keyword>
<keyword evidence="6 12" id="KW-0812">Transmembrane</keyword>